<name>A0A318NKR2_9ACTN</name>
<comment type="caution">
    <text evidence="1">The sequence shown here is derived from an EMBL/GenBank/DDBJ whole genome shotgun (WGS) entry which is preliminary data.</text>
</comment>
<dbReference type="Gene3D" id="3.40.50.11010">
    <property type="match status" value="1"/>
</dbReference>
<dbReference type="SUPFAM" id="SSF53756">
    <property type="entry name" value="UDP-Glycosyltransferase/glycogen phosphorylase"/>
    <property type="match status" value="1"/>
</dbReference>
<sequence>MVTASVPEQARFGEVSLPNVLMLGTAEWDSPIATNQHYVARELARSANVTFVESLGLRRPKLRRDDVVRMASRVKRAMREQAETPAHRPRPVNAEIVSPLVLPVHRAPTLPLNRALLRRATSAWLRSPHPRVLWTFTPVTYGLEATADVVIYHCVDLLATFPGVDGVAVGRGEKTLSSRTSVAIATSQAVHEHLVTAGFPRVELLQNVADVSVFTAASRPAAERRPAVLFSGNLTVHKLDMRILEAVATAVRGRGELLLAGPLAAGGGSFDAELRRLEELGARHLGVLTPAQLAEVAGTCAVGLIPYSINDYTRGVSPLKCFEYLSSGLSVVSTGLPSVTELARTNPHVTMAAVDDFAHRVVELLQPVSDTVVTDRMTSAAEHGWEGRGAVLRELLQTELARGR</sequence>
<accession>A0A318NKR2</accession>
<proteinExistence type="predicted"/>
<evidence type="ECO:0000313" key="2">
    <source>
        <dbReference type="Proteomes" id="UP000248333"/>
    </source>
</evidence>
<protein>
    <submittedName>
        <fullName evidence="1">Glycosyl transferase family 1</fullName>
    </submittedName>
</protein>
<dbReference type="GO" id="GO:0016740">
    <property type="term" value="F:transferase activity"/>
    <property type="evidence" value="ECO:0007669"/>
    <property type="project" value="UniProtKB-KW"/>
</dbReference>
<keyword evidence="2" id="KW-1185">Reference proteome</keyword>
<evidence type="ECO:0000313" key="1">
    <source>
        <dbReference type="EMBL" id="PYC67592.1"/>
    </source>
</evidence>
<dbReference type="EMBL" id="PYBV01000027">
    <property type="protein sequence ID" value="PYC67592.1"/>
    <property type="molecule type" value="Genomic_DNA"/>
</dbReference>
<dbReference type="Pfam" id="PF13692">
    <property type="entry name" value="Glyco_trans_1_4"/>
    <property type="match status" value="1"/>
</dbReference>
<dbReference type="Gene3D" id="3.40.50.2000">
    <property type="entry name" value="Glycogen Phosphorylase B"/>
    <property type="match status" value="1"/>
</dbReference>
<dbReference type="Proteomes" id="UP000248333">
    <property type="component" value="Unassembled WGS sequence"/>
</dbReference>
<gene>
    <name evidence="1" type="ORF">C7C45_21610</name>
</gene>
<organism evidence="1 2">
    <name type="scientific">Micromonospora arborensis</name>
    <dbReference type="NCBI Taxonomy" id="2116518"/>
    <lineage>
        <taxon>Bacteria</taxon>
        <taxon>Bacillati</taxon>
        <taxon>Actinomycetota</taxon>
        <taxon>Actinomycetes</taxon>
        <taxon>Micromonosporales</taxon>
        <taxon>Micromonosporaceae</taxon>
        <taxon>Micromonospora</taxon>
    </lineage>
</organism>
<dbReference type="AlphaFoldDB" id="A0A318NKR2"/>
<keyword evidence="1" id="KW-0808">Transferase</keyword>
<reference evidence="1 2" key="1">
    <citation type="submission" date="2018-03" db="EMBL/GenBank/DDBJ databases">
        <title>Bioinformatic expansion and discovery of thiopeptide antibiotics.</title>
        <authorList>
            <person name="Schwalen C.J."/>
            <person name="Hudson G.A."/>
            <person name="Mitchell D.A."/>
        </authorList>
    </citation>
    <scope>NUCLEOTIDE SEQUENCE [LARGE SCALE GENOMIC DNA]</scope>
    <source>
        <strain evidence="1 2">NRRL 8041</strain>
    </source>
</reference>
<dbReference type="OrthoDB" id="9815351at2"/>